<feature type="compositionally biased region" description="Basic residues" evidence="1">
    <location>
        <begin position="138"/>
        <end position="163"/>
    </location>
</feature>
<accession>A0ABU2RLE5</accession>
<keyword evidence="3" id="KW-1185">Reference proteome</keyword>
<dbReference type="RefSeq" id="WP_311657482.1">
    <property type="nucleotide sequence ID" value="NZ_JAVREX010000006.1"/>
</dbReference>
<comment type="caution">
    <text evidence="2">The sequence shown here is derived from an EMBL/GenBank/DDBJ whole genome shotgun (WGS) entry which is preliminary data.</text>
</comment>
<feature type="region of interest" description="Disordered" evidence="1">
    <location>
        <begin position="118"/>
        <end position="163"/>
    </location>
</feature>
<dbReference type="EMBL" id="JAVREX010000006">
    <property type="protein sequence ID" value="MDT0429456.1"/>
    <property type="molecule type" value="Genomic_DNA"/>
</dbReference>
<gene>
    <name evidence="2" type="ORF">RM649_17650</name>
</gene>
<name>A0ABU2RLE5_9ACTN</name>
<dbReference type="Proteomes" id="UP001183777">
    <property type="component" value="Unassembled WGS sequence"/>
</dbReference>
<proteinExistence type="predicted"/>
<sequence length="163" mass="16781">MNGPEPGRPAELTPAFANHTRCTAEEGVAVRITADGELTLTPRQSNCVYAGTASTSAWCASPTEAAPGTGAPLTLTRTPARGFSEGPSTVAAGTTVQADPSPAPCGAASATRWRCGSACAPRGPADRRATRIGGASKWSRRKGPRSHPSRVYRRRRARPGAAG</sequence>
<organism evidence="2 3">
    <name type="scientific">Streptomyces salyersiae</name>
    <dbReference type="NCBI Taxonomy" id="3075530"/>
    <lineage>
        <taxon>Bacteria</taxon>
        <taxon>Bacillati</taxon>
        <taxon>Actinomycetota</taxon>
        <taxon>Actinomycetes</taxon>
        <taxon>Kitasatosporales</taxon>
        <taxon>Streptomycetaceae</taxon>
        <taxon>Streptomyces</taxon>
    </lineage>
</organism>
<evidence type="ECO:0000313" key="3">
    <source>
        <dbReference type="Proteomes" id="UP001183777"/>
    </source>
</evidence>
<evidence type="ECO:0000313" key="2">
    <source>
        <dbReference type="EMBL" id="MDT0429456.1"/>
    </source>
</evidence>
<evidence type="ECO:0000256" key="1">
    <source>
        <dbReference type="SAM" id="MobiDB-lite"/>
    </source>
</evidence>
<reference evidence="3" key="1">
    <citation type="submission" date="2023-07" db="EMBL/GenBank/DDBJ databases">
        <title>30 novel species of actinomycetes from the DSMZ collection.</title>
        <authorList>
            <person name="Nouioui I."/>
        </authorList>
    </citation>
    <scope>NUCLEOTIDE SEQUENCE [LARGE SCALE GENOMIC DNA]</scope>
    <source>
        <strain evidence="3">DSM 41770</strain>
    </source>
</reference>
<protein>
    <submittedName>
        <fullName evidence="2">Uncharacterized protein</fullName>
    </submittedName>
</protein>